<keyword evidence="2" id="KW-0808">Transferase</keyword>
<proteinExistence type="predicted"/>
<comment type="subcellular location">
    <subcellularLocation>
        <location evidence="1">Membrane</location>
    </subcellularLocation>
</comment>
<feature type="transmembrane region" description="Helical" evidence="8">
    <location>
        <begin position="16"/>
        <end position="40"/>
    </location>
</feature>
<feature type="transmembrane region" description="Helical" evidence="8">
    <location>
        <begin position="49"/>
        <end position="68"/>
    </location>
</feature>
<dbReference type="PANTHER" id="PTHR23063">
    <property type="entry name" value="PHOSPHOLIPID ACYLTRANSFERASE"/>
    <property type="match status" value="1"/>
</dbReference>
<evidence type="ECO:0000256" key="6">
    <source>
        <dbReference type="ARBA" id="ARBA00023136"/>
    </source>
</evidence>
<keyword evidence="4 8" id="KW-1133">Transmembrane helix</keyword>
<keyword evidence="3 8" id="KW-0812">Transmembrane</keyword>
<dbReference type="GO" id="GO:0006629">
    <property type="term" value="P:lipid metabolic process"/>
    <property type="evidence" value="ECO:0007669"/>
    <property type="project" value="UniProtKB-KW"/>
</dbReference>
<evidence type="ECO:0000259" key="9">
    <source>
        <dbReference type="Pfam" id="PF01553"/>
    </source>
</evidence>
<reference evidence="10" key="1">
    <citation type="submission" date="2020-08" db="EMBL/GenBank/DDBJ databases">
        <title>Bridging the membrane lipid divide: bacteria of the FCB group superphylum have the potential to synthesize archaeal ether lipids.</title>
        <authorList>
            <person name="Villanueva L."/>
            <person name="von Meijenfeldt F.A.B."/>
            <person name="Westbye A.B."/>
            <person name="Yadav S."/>
            <person name="Hopmans E.C."/>
            <person name="Dutilh B.E."/>
            <person name="Sinninghe Damste J.S."/>
        </authorList>
    </citation>
    <scope>NUCLEOTIDE SEQUENCE</scope>
    <source>
        <strain evidence="10">NIOZ-UU159</strain>
    </source>
</reference>
<keyword evidence="6 8" id="KW-0472">Membrane</keyword>
<evidence type="ECO:0000256" key="8">
    <source>
        <dbReference type="SAM" id="Phobius"/>
    </source>
</evidence>
<dbReference type="InterPro" id="IPR002123">
    <property type="entry name" value="Plipid/glycerol_acylTrfase"/>
</dbReference>
<evidence type="ECO:0000256" key="2">
    <source>
        <dbReference type="ARBA" id="ARBA00022679"/>
    </source>
</evidence>
<evidence type="ECO:0000256" key="3">
    <source>
        <dbReference type="ARBA" id="ARBA00022692"/>
    </source>
</evidence>
<evidence type="ECO:0000256" key="4">
    <source>
        <dbReference type="ARBA" id="ARBA00022989"/>
    </source>
</evidence>
<dbReference type="EMBL" id="MW030606">
    <property type="protein sequence ID" value="QPI16805.1"/>
    <property type="molecule type" value="Genomic_DNA"/>
</dbReference>
<evidence type="ECO:0000313" key="10">
    <source>
        <dbReference type="EMBL" id="QPI16805.1"/>
    </source>
</evidence>
<protein>
    <recommendedName>
        <fullName evidence="9">Phospholipid/glycerol acyltransferase domain-containing protein</fullName>
    </recommendedName>
</protein>
<dbReference type="SUPFAM" id="SSF69593">
    <property type="entry name" value="Glycerol-3-phosphate (1)-acyltransferase"/>
    <property type="match status" value="1"/>
</dbReference>
<dbReference type="GO" id="GO:0016020">
    <property type="term" value="C:membrane"/>
    <property type="evidence" value="ECO:0007669"/>
    <property type="project" value="UniProtKB-SubCell"/>
</dbReference>
<accession>A0A7S9SV36</accession>
<evidence type="ECO:0000256" key="1">
    <source>
        <dbReference type="ARBA" id="ARBA00004370"/>
    </source>
</evidence>
<evidence type="ECO:0000256" key="7">
    <source>
        <dbReference type="ARBA" id="ARBA00023315"/>
    </source>
</evidence>
<dbReference type="PANTHER" id="PTHR23063:SF52">
    <property type="entry name" value="LYSOPHOSPHATIDYLCHOLINE ACYLTRANSFERASE"/>
    <property type="match status" value="1"/>
</dbReference>
<evidence type="ECO:0000256" key="5">
    <source>
        <dbReference type="ARBA" id="ARBA00023098"/>
    </source>
</evidence>
<keyword evidence="7" id="KW-0012">Acyltransferase</keyword>
<dbReference type="GO" id="GO:0016746">
    <property type="term" value="F:acyltransferase activity"/>
    <property type="evidence" value="ECO:0007669"/>
    <property type="project" value="UniProtKB-KW"/>
</dbReference>
<organism evidence="10">
    <name type="scientific">Virus NIOZ-UU159</name>
    <dbReference type="NCBI Taxonomy" id="2763270"/>
    <lineage>
        <taxon>Viruses</taxon>
    </lineage>
</organism>
<keyword evidence="5" id="KW-0443">Lipid metabolism</keyword>
<name>A0A7S9SV36_9VIRU</name>
<gene>
    <name evidence="10" type="ORF">NIOZUU159_00301</name>
</gene>
<feature type="transmembrane region" description="Helical" evidence="8">
    <location>
        <begin position="88"/>
        <end position="107"/>
    </location>
</feature>
<feature type="domain" description="Phospholipid/glycerol acyltransferase" evidence="9">
    <location>
        <begin position="80"/>
        <end position="200"/>
    </location>
</feature>
<dbReference type="Pfam" id="PF01553">
    <property type="entry name" value="Acyltransferase"/>
    <property type="match status" value="1"/>
</dbReference>
<sequence>MLYQLLYKLYCILKTFLIYVTLPIRVFLVYFVFLIGVYILHYLNKEGDITFCVLAMGKIMLYILSMHVKISDEDYIKYMNYLYSDEKYVCVFTHTTLVDAIVLFGTLPRTGPVMNKQNELKYILYDDSISDKLGGILLDRSKMGGTTKVIKERVDNRKCGDSPLYIAPCSGKPPENPGNISEFKSKGAFVNKTKILPIIIKYQDDSLNYNEEFGESMLHSYLKVFLVENYNITIKIGDIIEPDEKESVEEYKDKVYNIMNKDYKNI</sequence>